<evidence type="ECO:0000259" key="2">
    <source>
        <dbReference type="PROSITE" id="PS51186"/>
    </source>
</evidence>
<dbReference type="EMBL" id="CP040899">
    <property type="protein sequence ID" value="QDB80550.1"/>
    <property type="molecule type" value="Genomic_DNA"/>
</dbReference>
<name>A0ABX5VQL1_9MICO</name>
<evidence type="ECO:0000313" key="4">
    <source>
        <dbReference type="Proteomes" id="UP000313948"/>
    </source>
</evidence>
<keyword evidence="4" id="KW-1185">Reference proteome</keyword>
<dbReference type="InterPro" id="IPR000182">
    <property type="entry name" value="GNAT_dom"/>
</dbReference>
<evidence type="ECO:0000313" key="3">
    <source>
        <dbReference type="EMBL" id="QDB80550.1"/>
    </source>
</evidence>
<proteinExistence type="predicted"/>
<dbReference type="Pfam" id="PF08445">
    <property type="entry name" value="FR47"/>
    <property type="match status" value="1"/>
</dbReference>
<dbReference type="InterPro" id="IPR016181">
    <property type="entry name" value="Acyl_CoA_acyltransferase"/>
</dbReference>
<evidence type="ECO:0000256" key="1">
    <source>
        <dbReference type="SAM" id="MobiDB-lite"/>
    </source>
</evidence>
<organism evidence="3 4">
    <name type="scientific">Georgenia wutianyii</name>
    <dbReference type="NCBI Taxonomy" id="2585135"/>
    <lineage>
        <taxon>Bacteria</taxon>
        <taxon>Bacillati</taxon>
        <taxon>Actinomycetota</taxon>
        <taxon>Actinomycetes</taxon>
        <taxon>Micrococcales</taxon>
        <taxon>Bogoriellaceae</taxon>
        <taxon>Georgenia</taxon>
    </lineage>
</organism>
<gene>
    <name evidence="3" type="ORF">FE251_15115</name>
</gene>
<sequence>MLVATAEGRVRARGGRAVMMHVAEDNEAARRLYVRLGYRETGRRPRPDGTAEPVLLRDLGTAPVPG</sequence>
<accession>A0ABX5VQL1</accession>
<feature type="domain" description="N-acetyltransferase" evidence="2">
    <location>
        <begin position="1"/>
        <end position="61"/>
    </location>
</feature>
<dbReference type="Proteomes" id="UP000313948">
    <property type="component" value="Chromosome"/>
</dbReference>
<dbReference type="InterPro" id="IPR013653">
    <property type="entry name" value="GCN5-like_dom"/>
</dbReference>
<protein>
    <submittedName>
        <fullName evidence="3">GNAT family N-acetyltransferase</fullName>
    </submittedName>
</protein>
<dbReference type="SUPFAM" id="SSF55729">
    <property type="entry name" value="Acyl-CoA N-acyltransferases (Nat)"/>
    <property type="match status" value="1"/>
</dbReference>
<feature type="region of interest" description="Disordered" evidence="1">
    <location>
        <begin position="41"/>
        <end position="66"/>
    </location>
</feature>
<dbReference type="Gene3D" id="3.40.630.30">
    <property type="match status" value="1"/>
</dbReference>
<dbReference type="PROSITE" id="PS51186">
    <property type="entry name" value="GNAT"/>
    <property type="match status" value="1"/>
</dbReference>
<reference evidence="3 4" key="1">
    <citation type="submission" date="2019-05" db="EMBL/GenBank/DDBJ databases">
        <title>Georgenia *** sp. nov., and Georgenia *** sp. nov., isolated from the intestinal contents of plateau pika (Ochotona curzoniae) in the Qinghai-Tibet plateau of China.</title>
        <authorList>
            <person name="Tian Z."/>
        </authorList>
    </citation>
    <scope>NUCLEOTIDE SEQUENCE [LARGE SCALE GENOMIC DNA]</scope>
    <source>
        <strain evidence="3 4">Z294</strain>
    </source>
</reference>